<name>A0A1C5JGE2_9ACTN</name>
<dbReference type="Proteomes" id="UP000198217">
    <property type="component" value="Chromosome I"/>
</dbReference>
<keyword evidence="2" id="KW-1185">Reference proteome</keyword>
<proteinExistence type="predicted"/>
<protein>
    <submittedName>
        <fullName evidence="1">Uncharacterized protein</fullName>
    </submittedName>
</protein>
<evidence type="ECO:0000313" key="2">
    <source>
        <dbReference type="Proteomes" id="UP000198217"/>
    </source>
</evidence>
<dbReference type="AlphaFoldDB" id="A0A1C5JGE2"/>
<accession>A0A1C5JGE2</accession>
<evidence type="ECO:0000313" key="1">
    <source>
        <dbReference type="EMBL" id="SCG69637.1"/>
    </source>
</evidence>
<reference evidence="1 2" key="1">
    <citation type="submission" date="2016-06" db="EMBL/GenBank/DDBJ databases">
        <authorList>
            <person name="Kjaerup R.B."/>
            <person name="Dalgaard T.S."/>
            <person name="Juul-Madsen H.R."/>
        </authorList>
    </citation>
    <scope>NUCLEOTIDE SEQUENCE [LARGE SCALE GENOMIC DNA]</scope>
    <source>
        <strain evidence="1 2">DSM 43904</strain>
    </source>
</reference>
<dbReference type="RefSeq" id="WP_088995498.1">
    <property type="nucleotide sequence ID" value="NZ_LT607750.1"/>
</dbReference>
<dbReference type="EMBL" id="LT607750">
    <property type="protein sequence ID" value="SCG69637.1"/>
    <property type="molecule type" value="Genomic_DNA"/>
</dbReference>
<sequence>MTPIVLPLTITGPTDDIDALDLAELFYAAAFDRQTEAERRLVRAYATGTQQDIGDAMEAVAIARRLLADATAAVRRIRGDQ</sequence>
<organism evidence="1 2">
    <name type="scientific">Micromonospora echinaurantiaca</name>
    <dbReference type="NCBI Taxonomy" id="47857"/>
    <lineage>
        <taxon>Bacteria</taxon>
        <taxon>Bacillati</taxon>
        <taxon>Actinomycetota</taxon>
        <taxon>Actinomycetes</taxon>
        <taxon>Micromonosporales</taxon>
        <taxon>Micromonosporaceae</taxon>
        <taxon>Micromonospora</taxon>
    </lineage>
</organism>
<gene>
    <name evidence="1" type="ORF">GA0070609_4432</name>
</gene>